<keyword evidence="1" id="KW-0472">Membrane</keyword>
<evidence type="ECO:0000313" key="3">
    <source>
        <dbReference type="Proteomes" id="UP000295493"/>
    </source>
</evidence>
<feature type="transmembrane region" description="Helical" evidence="1">
    <location>
        <begin position="78"/>
        <end position="100"/>
    </location>
</feature>
<feature type="transmembrane region" description="Helical" evidence="1">
    <location>
        <begin position="52"/>
        <end position="72"/>
    </location>
</feature>
<dbReference type="AlphaFoldDB" id="A0A4R6FRV5"/>
<keyword evidence="1" id="KW-0812">Transmembrane</keyword>
<reference evidence="2 3" key="1">
    <citation type="submission" date="2019-03" db="EMBL/GenBank/DDBJ databases">
        <title>Genomic Encyclopedia of Type Strains, Phase IV (KMG-IV): sequencing the most valuable type-strain genomes for metagenomic binning, comparative biology and taxonomic classification.</title>
        <authorList>
            <person name="Goeker M."/>
        </authorList>
    </citation>
    <scope>NUCLEOTIDE SEQUENCE [LARGE SCALE GENOMIC DNA]</scope>
    <source>
        <strain evidence="2 3">DSM 25059</strain>
    </source>
</reference>
<proteinExistence type="predicted"/>
<feature type="transmembrane region" description="Helical" evidence="1">
    <location>
        <begin position="150"/>
        <end position="167"/>
    </location>
</feature>
<dbReference type="EMBL" id="SNWD01000003">
    <property type="protein sequence ID" value="TDN84499.1"/>
    <property type="molecule type" value="Genomic_DNA"/>
</dbReference>
<keyword evidence="3" id="KW-1185">Reference proteome</keyword>
<evidence type="ECO:0000313" key="2">
    <source>
        <dbReference type="EMBL" id="TDN84499.1"/>
    </source>
</evidence>
<sequence length="182" mass="18620">MTSMVSNRSASTLWIMLLTLVSTVATLALACATPYAALAALAATRMRLRDGVLLMAAAWGASQAVGFCVLGYPHRTSTFLWGAVLGLAAIAGVVAARFAAQRIPARHGAVTLAIALIVATIAIKAVVLIGALNLGGVAITLSPSLTFQSFVRNAAFLIGLVGVYHLARRVGVPAPALRAASV</sequence>
<accession>A0A4R6FRV5</accession>
<comment type="caution">
    <text evidence="2">The sequence shown here is derived from an EMBL/GenBank/DDBJ whole genome shotgun (WGS) entry which is preliminary data.</text>
</comment>
<feature type="transmembrane region" description="Helical" evidence="1">
    <location>
        <begin position="112"/>
        <end position="138"/>
    </location>
</feature>
<organism evidence="2 3">
    <name type="scientific">Stakelama pacifica</name>
    <dbReference type="NCBI Taxonomy" id="517720"/>
    <lineage>
        <taxon>Bacteria</taxon>
        <taxon>Pseudomonadati</taxon>
        <taxon>Pseudomonadota</taxon>
        <taxon>Alphaproteobacteria</taxon>
        <taxon>Sphingomonadales</taxon>
        <taxon>Sphingomonadaceae</taxon>
        <taxon>Stakelama</taxon>
    </lineage>
</organism>
<gene>
    <name evidence="2" type="ORF">EV664_103143</name>
</gene>
<name>A0A4R6FRV5_9SPHN</name>
<keyword evidence="1" id="KW-1133">Transmembrane helix</keyword>
<protein>
    <submittedName>
        <fullName evidence="2">Uncharacterized protein</fullName>
    </submittedName>
</protein>
<dbReference type="Proteomes" id="UP000295493">
    <property type="component" value="Unassembled WGS sequence"/>
</dbReference>
<feature type="transmembrane region" description="Helical" evidence="1">
    <location>
        <begin position="12"/>
        <end position="40"/>
    </location>
</feature>
<evidence type="ECO:0000256" key="1">
    <source>
        <dbReference type="SAM" id="Phobius"/>
    </source>
</evidence>